<accession>A0A2K8KT74</accession>
<evidence type="ECO:0000256" key="1">
    <source>
        <dbReference type="SAM" id="Phobius"/>
    </source>
</evidence>
<feature type="transmembrane region" description="Helical" evidence="1">
    <location>
        <begin position="199"/>
        <end position="223"/>
    </location>
</feature>
<keyword evidence="3" id="KW-1185">Reference proteome</keyword>
<keyword evidence="1" id="KW-1133">Transmembrane helix</keyword>
<organism evidence="2 3">
    <name type="scientific">Reinekea forsetii</name>
    <dbReference type="NCBI Taxonomy" id="1336806"/>
    <lineage>
        <taxon>Bacteria</taxon>
        <taxon>Pseudomonadati</taxon>
        <taxon>Pseudomonadota</taxon>
        <taxon>Gammaproteobacteria</taxon>
        <taxon>Oceanospirillales</taxon>
        <taxon>Saccharospirillaceae</taxon>
        <taxon>Reinekea</taxon>
    </lineage>
</organism>
<name>A0A2K8KT74_9GAMM</name>
<dbReference type="AlphaFoldDB" id="A0A2K8KT74"/>
<dbReference type="KEGG" id="rfo:REIFOR_02814"/>
<dbReference type="Proteomes" id="UP000229757">
    <property type="component" value="Chromosome"/>
</dbReference>
<proteinExistence type="predicted"/>
<protein>
    <submittedName>
        <fullName evidence="2">Putative metal-dependent peptidase, M10A family</fullName>
    </submittedName>
</protein>
<dbReference type="PANTHER" id="PTHR36434:SF1">
    <property type="entry name" value="MEMBRANE PROTEASE YUGP-RELATED"/>
    <property type="match status" value="1"/>
</dbReference>
<keyword evidence="1" id="KW-0472">Membrane</keyword>
<evidence type="ECO:0000313" key="2">
    <source>
        <dbReference type="EMBL" id="ATX77935.1"/>
    </source>
</evidence>
<gene>
    <name evidence="2" type="ORF">REIFOR_02814</name>
</gene>
<evidence type="ECO:0000313" key="3">
    <source>
        <dbReference type="Proteomes" id="UP000229757"/>
    </source>
</evidence>
<feature type="transmembrane region" description="Helical" evidence="1">
    <location>
        <begin position="148"/>
        <end position="167"/>
    </location>
</feature>
<dbReference type="Pfam" id="PF04298">
    <property type="entry name" value="Zn_peptidase_2"/>
    <property type="match status" value="1"/>
</dbReference>
<dbReference type="PANTHER" id="PTHR36434">
    <property type="entry name" value="MEMBRANE PROTEASE YUGP-RELATED"/>
    <property type="match status" value="1"/>
</dbReference>
<dbReference type="OrthoDB" id="9805386at2"/>
<feature type="transmembrane region" description="Helical" evidence="1">
    <location>
        <begin position="6"/>
        <end position="25"/>
    </location>
</feature>
<keyword evidence="1" id="KW-0812">Transmembrane</keyword>
<reference evidence="2 3" key="1">
    <citation type="journal article" date="2017" name="Environ. Microbiol.">
        <title>Genomic and physiological analyses of 'Reinekea forsetii' reveal a versatile opportunistic lifestyle during spring algae blooms.</title>
        <authorList>
            <person name="Avci B."/>
            <person name="Hahnke R.L."/>
            <person name="Chafee M."/>
            <person name="Fischer T."/>
            <person name="Gruber-Vodicka H."/>
            <person name="Tegetmeyer H.E."/>
            <person name="Harder J."/>
            <person name="Fuchs B.M."/>
            <person name="Amann R.I."/>
            <person name="Teeling H."/>
        </authorList>
    </citation>
    <scope>NUCLEOTIDE SEQUENCE [LARGE SCALE GENOMIC DNA]</scope>
    <source>
        <strain evidence="2 3">Hel1_31_D35</strain>
    </source>
</reference>
<dbReference type="RefSeq" id="WP_100258156.1">
    <property type="nucleotide sequence ID" value="NZ_CP011797.1"/>
</dbReference>
<feature type="transmembrane region" description="Helical" evidence="1">
    <location>
        <begin position="124"/>
        <end position="142"/>
    </location>
</feature>
<dbReference type="InterPro" id="IPR007395">
    <property type="entry name" value="Zn_peptidase_2"/>
</dbReference>
<sequence length="227" mass="24940">MPIILLVVLVLGLLVGPGLWVKRVLARNSRVRDDLSGTGGELATHLIKRFELSEVSLELTELGDHYDPESKTVRLTDAVMNQKSLTAIATAAHEFGHALQHAKAYRALSTRTILAKQAVKIQRLAGLAVFVIPLLAMVPGLAPVARLVLVFFIGSMFLSTIIHFVTLPVEFDASFGRALPILSEGNYVSNRDMKKVRTILLACALTYVAQALLGVLNFTRWFALLRR</sequence>
<dbReference type="EMBL" id="CP011797">
    <property type="protein sequence ID" value="ATX77935.1"/>
    <property type="molecule type" value="Genomic_DNA"/>
</dbReference>